<dbReference type="OrthoDB" id="9765625at2"/>
<dbReference type="Gene3D" id="3.30.70.1380">
    <property type="entry name" value="Transcriptional regulatory protein pf0864 domain like"/>
    <property type="match status" value="1"/>
</dbReference>
<dbReference type="RefSeq" id="WP_128525806.1">
    <property type="nucleotide sequence ID" value="NZ_CANLVY010000001.1"/>
</dbReference>
<organism evidence="3 4">
    <name type="scientific">Halobacillus litoralis</name>
    <dbReference type="NCBI Taxonomy" id="45668"/>
    <lineage>
        <taxon>Bacteria</taxon>
        <taxon>Bacillati</taxon>
        <taxon>Bacillota</taxon>
        <taxon>Bacilli</taxon>
        <taxon>Bacillales</taxon>
        <taxon>Bacillaceae</taxon>
        <taxon>Halobacillus</taxon>
    </lineage>
</organism>
<dbReference type="AlphaFoldDB" id="A0A410MFQ3"/>
<dbReference type="GO" id="GO:0016829">
    <property type="term" value="F:lyase activity"/>
    <property type="evidence" value="ECO:0007669"/>
    <property type="project" value="UniProtKB-UniRule"/>
</dbReference>
<sequence length="414" mass="46238">MNHLYLDCQYGISGDMTLSALINLGADLDYIKEHLRKLPIDPFTMETSPVDKHGIHATELILRFPEEKHHHPTHPDAHNHDHIHEHHHNHRHASSIFRMIEESMLPQRVKVRSTAIFKVIAEAEAKIHGMDPDDVHFHEVGAMDSILDIIGVCLALESLAIESISAAPVPTGYGKIQIAHGLYPVPAPATAEILIGIPLADFQAEGELTTPTGAAFLKALVEDFGHLPSLPIDKISYGAGKKDFDHPNVLRAVLFQTKENPSTERITVLECQLDDMEGETLGYVMEKALSMGALDIYYTPITMKKSRPGTLITLLAKTEDSVTFEDLLLRETSTFGVRRMECDRSILSRRMDQVETVYGLVSVKIGFKGEHIYKVTPEFEDAKEIALKNDIPLRKVYSEVNHSARQLIKAESLL</sequence>
<dbReference type="PANTHER" id="PTHR36566">
    <property type="entry name" value="NICKEL INSERTION PROTEIN-RELATED"/>
    <property type="match status" value="1"/>
</dbReference>
<name>A0A410MFQ3_9BACI</name>
<dbReference type="InterPro" id="IPR002822">
    <property type="entry name" value="Ni_insertion"/>
</dbReference>
<evidence type="ECO:0000313" key="3">
    <source>
        <dbReference type="EMBL" id="QAS53533.1"/>
    </source>
</evidence>
<evidence type="ECO:0000313" key="4">
    <source>
        <dbReference type="Proteomes" id="UP000287756"/>
    </source>
</evidence>
<dbReference type="GO" id="GO:0051604">
    <property type="term" value="P:protein maturation"/>
    <property type="evidence" value="ECO:0007669"/>
    <property type="project" value="UniProtKB-UniRule"/>
</dbReference>
<comment type="catalytic activity">
    <reaction evidence="2">
        <text>Ni(II)-pyridinium-3,5-bisthiocarboxylate mononucleotide = pyridinium-3,5-bisthiocarboxylate mononucleotide + Ni(2+)</text>
        <dbReference type="Rhea" id="RHEA:54784"/>
        <dbReference type="ChEBI" id="CHEBI:49786"/>
        <dbReference type="ChEBI" id="CHEBI:137372"/>
        <dbReference type="ChEBI" id="CHEBI:137373"/>
        <dbReference type="EC" id="4.99.1.12"/>
    </reaction>
</comment>
<dbReference type="GO" id="GO:0016151">
    <property type="term" value="F:nickel cation binding"/>
    <property type="evidence" value="ECO:0007669"/>
    <property type="project" value="UniProtKB-UniRule"/>
</dbReference>
<accession>A0A410MFQ3</accession>
<dbReference type="Proteomes" id="UP000287756">
    <property type="component" value="Chromosome"/>
</dbReference>
<proteinExistence type="inferred from homology"/>
<keyword evidence="1 2" id="KW-0533">Nickel</keyword>
<keyword evidence="2" id="KW-0456">Lyase</keyword>
<evidence type="ECO:0000256" key="1">
    <source>
        <dbReference type="ARBA" id="ARBA00022596"/>
    </source>
</evidence>
<comment type="similarity">
    <text evidence="2">Belongs to the LarC family.</text>
</comment>
<dbReference type="EC" id="4.99.1.12" evidence="2"/>
<dbReference type="KEGG" id="hli:HLI_15660"/>
<evidence type="ECO:0000256" key="2">
    <source>
        <dbReference type="HAMAP-Rule" id="MF_01074"/>
    </source>
</evidence>
<dbReference type="PANTHER" id="PTHR36566:SF1">
    <property type="entry name" value="PYRIDINIUM-3,5-BISTHIOCARBOXYLIC ACID MONONUCLEOTIDE NICKEL INSERTION PROTEIN"/>
    <property type="match status" value="1"/>
</dbReference>
<dbReference type="Gene3D" id="3.10.20.300">
    <property type="entry name" value="mk0293 like domain"/>
    <property type="match status" value="1"/>
</dbReference>
<dbReference type="EMBL" id="CP026118">
    <property type="protein sequence ID" value="QAS53533.1"/>
    <property type="molecule type" value="Genomic_DNA"/>
</dbReference>
<gene>
    <name evidence="2" type="primary">larC</name>
    <name evidence="3" type="ORF">HLI_15660</name>
</gene>
<protein>
    <recommendedName>
        <fullName evidence="2">Pyridinium-3,5-bisthiocarboxylic acid mononucleotide nickel insertion protein</fullName>
        <shortName evidence="2">P2TMN nickel insertion protein</shortName>
        <ecNumber evidence="2">4.99.1.12</ecNumber>
    </recommendedName>
    <alternativeName>
        <fullName evidence="2">Nickel-pincer cofactor biosynthesis protein LarC</fullName>
    </alternativeName>
</protein>
<reference evidence="3 4" key="1">
    <citation type="submission" date="2018-01" db="EMBL/GenBank/DDBJ databases">
        <title>The whole genome sequencing and assembly of Halobacillus litoralis ERB031 strain.</title>
        <authorList>
            <person name="Lee S.-J."/>
            <person name="Park M.-K."/>
            <person name="Kim J.-Y."/>
            <person name="Lee Y.-J."/>
            <person name="Yi H."/>
            <person name="Bahn Y.-S."/>
            <person name="Kim J.F."/>
            <person name="Lee D.-W."/>
        </authorList>
    </citation>
    <scope>NUCLEOTIDE SEQUENCE [LARGE SCALE GENOMIC DNA]</scope>
    <source>
        <strain evidence="3 4">ERB 031</strain>
    </source>
</reference>
<dbReference type="HAMAP" id="MF_01074">
    <property type="entry name" value="LarC"/>
    <property type="match status" value="1"/>
</dbReference>
<dbReference type="NCBIfam" id="TIGR00299">
    <property type="entry name" value="nickel pincer cofactor biosynthesis protein LarC"/>
    <property type="match status" value="1"/>
</dbReference>
<dbReference type="Pfam" id="PF01969">
    <property type="entry name" value="Ni_insertion"/>
    <property type="match status" value="1"/>
</dbReference>
<comment type="function">
    <text evidence="2">Involved in the biosynthesis of a nickel-pincer cofactor ((SCS)Ni(II) pincer complex). Binds Ni(2+), and functions in nickel delivery to pyridinium-3,5-bisthiocarboxylic acid mononucleotide (P2TMN), to form the mature cofactor. Is thus probably required for the activation of nickel-pincer cofactor-dependent enzymes.</text>
</comment>